<dbReference type="AlphaFoldDB" id="A0A286P5L4"/>
<gene>
    <name evidence="2" type="ORF">BCCH1_05060</name>
</gene>
<proteinExistence type="predicted"/>
<protein>
    <submittedName>
        <fullName evidence="2">Uncharacterized protein</fullName>
    </submittedName>
</protein>
<feature type="region of interest" description="Disordered" evidence="1">
    <location>
        <begin position="70"/>
        <end position="92"/>
    </location>
</feature>
<reference evidence="2" key="2">
    <citation type="journal article" date="2017" name="Genome Announc.">
        <title>High-Quality Draft Genome Sequence of Burkholderia contaminans CH-1, a Gram-Negative Bacterium That Metabolizes 2-Azahypoxanthine, a Plant Growth-Regulating Compound.</title>
        <authorList>
            <person name="Choi J.-H."/>
            <person name="Sugiura H."/>
            <person name="Moriuchi R."/>
            <person name="Kawagishi H."/>
            <person name="Dohra H."/>
        </authorList>
    </citation>
    <scope>NUCLEOTIDE SEQUENCE</scope>
    <source>
        <strain evidence="2">CH-1</strain>
    </source>
</reference>
<accession>A0A286P5L4</accession>
<feature type="compositionally biased region" description="Basic and acidic residues" evidence="1">
    <location>
        <begin position="70"/>
        <end position="85"/>
    </location>
</feature>
<name>A0A286P5L4_9BURK</name>
<reference evidence="2" key="1">
    <citation type="journal article" date="2016" name="Biosci. Biotechnol. Biochem.">
        <title>Bioconversion of AHX to AOH by resting cells of Burkholderia contaminans CH-1.</title>
        <authorList>
            <person name="Choi J.H."/>
            <person name="Kikuchi A."/>
            <person name="Pumkaeo P."/>
            <person name="Hirai H."/>
            <person name="Tokuyama S."/>
            <person name="Kawagishi H."/>
        </authorList>
    </citation>
    <scope>NUCLEOTIDE SEQUENCE</scope>
    <source>
        <strain evidence="2">CH-1</strain>
    </source>
</reference>
<organism evidence="2">
    <name type="scientific">Burkholderia contaminans</name>
    <dbReference type="NCBI Taxonomy" id="488447"/>
    <lineage>
        <taxon>Bacteria</taxon>
        <taxon>Pseudomonadati</taxon>
        <taxon>Pseudomonadota</taxon>
        <taxon>Betaproteobacteria</taxon>
        <taxon>Burkholderiales</taxon>
        <taxon>Burkholderiaceae</taxon>
        <taxon>Burkholderia</taxon>
        <taxon>Burkholderia cepacia complex</taxon>
    </lineage>
</organism>
<evidence type="ECO:0000256" key="1">
    <source>
        <dbReference type="SAM" id="MobiDB-lite"/>
    </source>
</evidence>
<sequence>MAGGAHDRISTRLRPATISSTAGLTIDSAGRGMASISFIGKGKACARQSACAPNPGGDRGSDWIVADSPERVDRARSETPVHRDYAMPAFRG</sequence>
<evidence type="ECO:0000313" key="2">
    <source>
        <dbReference type="EMBL" id="BBA38090.1"/>
    </source>
</evidence>
<dbReference type="EMBL" id="AP018357">
    <property type="protein sequence ID" value="BBA38090.1"/>
    <property type="molecule type" value="Genomic_DNA"/>
</dbReference>